<organism evidence="2 3">
    <name type="scientific">Mesorhizobium japonicum</name>
    <dbReference type="NCBI Taxonomy" id="2066070"/>
    <lineage>
        <taxon>Bacteria</taxon>
        <taxon>Pseudomonadati</taxon>
        <taxon>Pseudomonadota</taxon>
        <taxon>Alphaproteobacteria</taxon>
        <taxon>Hyphomicrobiales</taxon>
        <taxon>Phyllobacteriaceae</taxon>
        <taxon>Mesorhizobium</taxon>
    </lineage>
</organism>
<accession>A0A3M9X8F7</accession>
<name>A0A3M9X8F7_9HYPH</name>
<dbReference type="AlphaFoldDB" id="A0A3M9X8F7"/>
<dbReference type="EMBL" id="QKOD01000004">
    <property type="protein sequence ID" value="RNJ44283.1"/>
    <property type="molecule type" value="Genomic_DNA"/>
</dbReference>
<sequence length="125" mass="13146">MNCLAQRLGCCRPMDSLTRSGDIAPGNKRSEIDGMASVADFKQAVGSVFTVAIGGRAVSLELTAVHQIASSPRPGGGFTLLFKGPRDISLPQAIYHLAGDAITDDIFIVPVSADATGYQYEAVFN</sequence>
<protein>
    <recommendedName>
        <fullName evidence="1">DUF6916 domain-containing protein</fullName>
    </recommendedName>
</protein>
<dbReference type="Pfam" id="PF21880">
    <property type="entry name" value="DUF6916"/>
    <property type="match status" value="1"/>
</dbReference>
<feature type="domain" description="DUF6916" evidence="1">
    <location>
        <begin position="37"/>
        <end position="124"/>
    </location>
</feature>
<evidence type="ECO:0000259" key="1">
    <source>
        <dbReference type="Pfam" id="PF21880"/>
    </source>
</evidence>
<reference evidence="2 3" key="1">
    <citation type="journal article" date="2018" name="Mol. Plant Microbe Interact.">
        <title>Taxonomically Different Co-Microsymbionts of a Relict Legume, Oxytropis popoviana, Have Complementary Sets of Symbiotic Genes and Together Increase the Efficiency of Plant Nodulation.</title>
        <authorList>
            <person name="Safronova V."/>
            <person name="Belimov A."/>
            <person name="Sazanova A."/>
            <person name="Chirak E."/>
            <person name="Verkhozina A."/>
            <person name="Kuznetsova I."/>
            <person name="Andronov E."/>
            <person name="Puhalsky J."/>
            <person name="Tikhonovich I."/>
        </authorList>
    </citation>
    <scope>NUCLEOTIDE SEQUENCE [LARGE SCALE GENOMIC DNA]</scope>
    <source>
        <strain evidence="2 3">Opo-235</strain>
    </source>
</reference>
<evidence type="ECO:0000313" key="3">
    <source>
        <dbReference type="Proteomes" id="UP000275436"/>
    </source>
</evidence>
<dbReference type="Proteomes" id="UP000275436">
    <property type="component" value="Unassembled WGS sequence"/>
</dbReference>
<proteinExistence type="predicted"/>
<evidence type="ECO:0000313" key="2">
    <source>
        <dbReference type="EMBL" id="RNJ44283.1"/>
    </source>
</evidence>
<comment type="caution">
    <text evidence="2">The sequence shown here is derived from an EMBL/GenBank/DDBJ whole genome shotgun (WGS) entry which is preliminary data.</text>
</comment>
<gene>
    <name evidence="2" type="ORF">DNR46_16645</name>
</gene>
<dbReference type="InterPro" id="IPR054209">
    <property type="entry name" value="DUF6916"/>
</dbReference>